<accession>M3AC00</accession>
<evidence type="ECO:0000256" key="5">
    <source>
        <dbReference type="ARBA" id="ARBA00022777"/>
    </source>
</evidence>
<dbReference type="InterPro" id="IPR003594">
    <property type="entry name" value="HATPase_dom"/>
</dbReference>
<dbReference type="SMART" id="SM00387">
    <property type="entry name" value="HATPase_c"/>
    <property type="match status" value="1"/>
</dbReference>
<dbReference type="SUPFAM" id="SSF47384">
    <property type="entry name" value="Homodimeric domain of signal transducing histidine kinase"/>
    <property type="match status" value="1"/>
</dbReference>
<dbReference type="Gene3D" id="3.30.565.10">
    <property type="entry name" value="Histidine kinase-like ATPase, C-terminal domain"/>
    <property type="match status" value="1"/>
</dbReference>
<comment type="caution">
    <text evidence="10">The sequence shown here is derived from an EMBL/GenBank/DDBJ whole genome shotgun (WGS) entry which is preliminary data.</text>
</comment>
<dbReference type="GO" id="GO:0000155">
    <property type="term" value="F:phosphorelay sensor kinase activity"/>
    <property type="evidence" value="ECO:0007669"/>
    <property type="project" value="InterPro"/>
</dbReference>
<dbReference type="AlphaFoldDB" id="M3AC00"/>
<evidence type="ECO:0000256" key="3">
    <source>
        <dbReference type="ARBA" id="ARBA00022553"/>
    </source>
</evidence>
<dbReference type="InterPro" id="IPR004358">
    <property type="entry name" value="Sig_transdc_His_kin-like_C"/>
</dbReference>
<dbReference type="PATRIC" id="fig|1244869.3.peg.1823"/>
<reference evidence="10 11" key="1">
    <citation type="journal article" date="2014" name="Genome Announc.">
        <title>Draft Genome Sequence of Magnetospirillum sp. Strain SO-1, a Freshwater Magnetotactic Bacterium Isolated from the Ol'khovka River, Russia.</title>
        <authorList>
            <person name="Grouzdev D.S."/>
            <person name="Dziuba M.V."/>
            <person name="Sukhacheva M.S."/>
            <person name="Mardanov A.V."/>
            <person name="Beletskiy A.V."/>
            <person name="Kuznetsov B.B."/>
            <person name="Skryabin K.G."/>
        </authorList>
    </citation>
    <scope>NUCLEOTIDE SEQUENCE [LARGE SCALE GENOMIC DNA]</scope>
    <source>
        <strain evidence="10 11">SO-1</strain>
    </source>
</reference>
<evidence type="ECO:0000256" key="7">
    <source>
        <dbReference type="SAM" id="Coils"/>
    </source>
</evidence>
<evidence type="ECO:0000256" key="2">
    <source>
        <dbReference type="ARBA" id="ARBA00012438"/>
    </source>
</evidence>
<dbReference type="SUPFAM" id="SSF55874">
    <property type="entry name" value="ATPase domain of HSP90 chaperone/DNA topoisomerase II/histidine kinase"/>
    <property type="match status" value="1"/>
</dbReference>
<gene>
    <name evidence="10" type="ORF">H261_09033</name>
</gene>
<keyword evidence="7" id="KW-0175">Coiled coil</keyword>
<dbReference type="InterPro" id="IPR050980">
    <property type="entry name" value="2C_sensor_his_kinase"/>
</dbReference>
<sequence>MPRPALRLRSFAVKLASVALIFAVVPVLLYLQLETVENQRNALMLRLAQEQGKLVGEALFPLLEQFSPRNADRIDPAVKRLAEGGMSVKVLFRPAPATGARTFLLVASAPETGPQQARAAMDRLVDSGVLAHLAASCEGRAPLAVRLAGAQEGAELLTYLAPHATRLGCWVVLTAQPTGTLPEQVIGRPYWQSPDVQVAASIYLLMAVLVLSILTDAWGNLRRFQAVARSVIRGESKVSFATGNRVPELAETAAELDSMVATLKRSERLLRQAAEENAHALKAPLAVISQSLEPLGRAVPAGNARALRALELIGRSVERLDGLVSTIRRTDETIAALIDLPRRRVEASTLLNRLGRGYIRMAAERSIGLDIAVAAGLQVSGRDEMLEVIAENLLDNALDFSPPGGQVAMRLREEEGMALLRVQDNGPGVAEDELERIFERHVSRRSAGQGGDVEHYGLGLWIVRRNAEAMGGRAWAVNAPEGGLEVSVALPLSD</sequence>
<evidence type="ECO:0000259" key="9">
    <source>
        <dbReference type="PROSITE" id="PS50109"/>
    </source>
</evidence>
<keyword evidence="8" id="KW-1133">Transmembrane helix</keyword>
<keyword evidence="6" id="KW-0902">Two-component regulatory system</keyword>
<feature type="domain" description="Histidine kinase" evidence="9">
    <location>
        <begin position="276"/>
        <end position="494"/>
    </location>
</feature>
<organism evidence="10 11">
    <name type="scientific">Paramagnetospirillum caucaseum</name>
    <dbReference type="NCBI Taxonomy" id="1244869"/>
    <lineage>
        <taxon>Bacteria</taxon>
        <taxon>Pseudomonadati</taxon>
        <taxon>Pseudomonadota</taxon>
        <taxon>Alphaproteobacteria</taxon>
        <taxon>Rhodospirillales</taxon>
        <taxon>Magnetospirillaceae</taxon>
        <taxon>Paramagnetospirillum</taxon>
    </lineage>
</organism>
<dbReference type="STRING" id="1244869.H261_09033"/>
<evidence type="ECO:0000256" key="1">
    <source>
        <dbReference type="ARBA" id="ARBA00000085"/>
    </source>
</evidence>
<evidence type="ECO:0000256" key="4">
    <source>
        <dbReference type="ARBA" id="ARBA00022679"/>
    </source>
</evidence>
<dbReference type="OrthoDB" id="9805942at2"/>
<dbReference type="PROSITE" id="PS50109">
    <property type="entry name" value="HIS_KIN"/>
    <property type="match status" value="1"/>
</dbReference>
<protein>
    <recommendedName>
        <fullName evidence="2">histidine kinase</fullName>
        <ecNumber evidence="2">2.7.13.3</ecNumber>
    </recommendedName>
</protein>
<dbReference type="CDD" id="cd00075">
    <property type="entry name" value="HATPase"/>
    <property type="match status" value="1"/>
</dbReference>
<evidence type="ECO:0000256" key="8">
    <source>
        <dbReference type="SAM" id="Phobius"/>
    </source>
</evidence>
<proteinExistence type="predicted"/>
<comment type="catalytic activity">
    <reaction evidence="1">
        <text>ATP + protein L-histidine = ADP + protein N-phospho-L-histidine.</text>
        <dbReference type="EC" id="2.7.13.3"/>
    </reaction>
</comment>
<keyword evidence="5 10" id="KW-0418">Kinase</keyword>
<dbReference type="Pfam" id="PF02518">
    <property type="entry name" value="HATPase_c"/>
    <property type="match status" value="1"/>
</dbReference>
<keyword evidence="11" id="KW-1185">Reference proteome</keyword>
<dbReference type="InterPro" id="IPR036890">
    <property type="entry name" value="HATPase_C_sf"/>
</dbReference>
<dbReference type="InterPro" id="IPR036097">
    <property type="entry name" value="HisK_dim/P_sf"/>
</dbReference>
<dbReference type="eggNOG" id="COG2205">
    <property type="taxonomic scope" value="Bacteria"/>
</dbReference>
<dbReference type="PANTHER" id="PTHR44936">
    <property type="entry name" value="SENSOR PROTEIN CREC"/>
    <property type="match status" value="1"/>
</dbReference>
<dbReference type="EMBL" id="AONQ01000019">
    <property type="protein sequence ID" value="EME70318.1"/>
    <property type="molecule type" value="Genomic_DNA"/>
</dbReference>
<dbReference type="PRINTS" id="PR00344">
    <property type="entry name" value="BCTRLSENSOR"/>
</dbReference>
<keyword evidence="4" id="KW-0808">Transferase</keyword>
<keyword evidence="3" id="KW-0597">Phosphoprotein</keyword>
<dbReference type="EC" id="2.7.13.3" evidence="2"/>
<keyword evidence="8" id="KW-0472">Membrane</keyword>
<feature type="transmembrane region" description="Helical" evidence="8">
    <location>
        <begin position="12"/>
        <end position="31"/>
    </location>
</feature>
<feature type="coiled-coil region" evidence="7">
    <location>
        <begin position="256"/>
        <end position="283"/>
    </location>
</feature>
<keyword evidence="8" id="KW-0812">Transmembrane</keyword>
<dbReference type="InterPro" id="IPR005467">
    <property type="entry name" value="His_kinase_dom"/>
</dbReference>
<dbReference type="RefSeq" id="WP_008616640.1">
    <property type="nucleotide sequence ID" value="NZ_AONQ01000019.1"/>
</dbReference>
<evidence type="ECO:0000256" key="6">
    <source>
        <dbReference type="ARBA" id="ARBA00023012"/>
    </source>
</evidence>
<name>M3AC00_9PROT</name>
<dbReference type="PANTHER" id="PTHR44936:SF9">
    <property type="entry name" value="SENSOR PROTEIN CREC"/>
    <property type="match status" value="1"/>
</dbReference>
<dbReference type="Proteomes" id="UP000011744">
    <property type="component" value="Unassembled WGS sequence"/>
</dbReference>
<evidence type="ECO:0000313" key="10">
    <source>
        <dbReference type="EMBL" id="EME70318.1"/>
    </source>
</evidence>
<evidence type="ECO:0000313" key="11">
    <source>
        <dbReference type="Proteomes" id="UP000011744"/>
    </source>
</evidence>
<dbReference type="Gene3D" id="1.10.287.130">
    <property type="match status" value="1"/>
</dbReference>